<feature type="domain" description="Dienelactone hydrolase" evidence="2">
    <location>
        <begin position="67"/>
        <end position="272"/>
    </location>
</feature>
<dbReference type="Pfam" id="PF01738">
    <property type="entry name" value="DLH"/>
    <property type="match status" value="1"/>
</dbReference>
<dbReference type="InterPro" id="IPR002925">
    <property type="entry name" value="Dienelactn_hydro"/>
</dbReference>
<dbReference type="AlphaFoldDB" id="A0A1H4GXT9"/>
<dbReference type="Gene3D" id="3.40.50.1820">
    <property type="entry name" value="alpha/beta hydrolase"/>
    <property type="match status" value="1"/>
</dbReference>
<accession>A0A1H4GXT9</accession>
<evidence type="ECO:0000313" key="3">
    <source>
        <dbReference type="EMBL" id="SEB14333.1"/>
    </source>
</evidence>
<organism evidence="3 4">
    <name type="scientific">Marinobacterium iners DSM 11526</name>
    <dbReference type="NCBI Taxonomy" id="1122198"/>
    <lineage>
        <taxon>Bacteria</taxon>
        <taxon>Pseudomonadati</taxon>
        <taxon>Pseudomonadota</taxon>
        <taxon>Gammaproteobacteria</taxon>
        <taxon>Oceanospirillales</taxon>
        <taxon>Oceanospirillaceae</taxon>
        <taxon>Marinobacterium</taxon>
    </lineage>
</organism>
<name>A0A1H4GXT9_9GAMM</name>
<dbReference type="PROSITE" id="PS51318">
    <property type="entry name" value="TAT"/>
    <property type="match status" value="1"/>
</dbReference>
<dbReference type="InterPro" id="IPR006311">
    <property type="entry name" value="TAT_signal"/>
</dbReference>
<feature type="region of interest" description="Disordered" evidence="1">
    <location>
        <begin position="1"/>
        <end position="20"/>
    </location>
</feature>
<proteinExistence type="predicted"/>
<dbReference type="SUPFAM" id="SSF53474">
    <property type="entry name" value="alpha/beta-Hydrolases"/>
    <property type="match status" value="1"/>
</dbReference>
<sequence>MCDIKGCGNTQSSQPLPRATGEERRSFLKGMLALPLAVVLADPLLAQAAGNRTRSVQLALGGGDKVQAHLAMPEGDGPFPAVVLIHEWWGLNDQIKAVAAELANLGFMALAVDLYKGGVADTREDAMALMQAVNEEEATDTLTGWIDWLRRHQRCNGKVATMGWCFGGGWSLNASMETPVDATIIYYGNVTRTPKQLSRLRGPVLGHFGTLDKSIDEAMVGGFERAMAEAGKADRLNVYWYVADHAFANPTGARYDADDAALAWTRSVSFLYRQLG</sequence>
<reference evidence="4" key="1">
    <citation type="submission" date="2016-10" db="EMBL/GenBank/DDBJ databases">
        <authorList>
            <person name="Varghese N."/>
            <person name="Submissions S."/>
        </authorList>
    </citation>
    <scope>NUCLEOTIDE SEQUENCE [LARGE SCALE GENOMIC DNA]</scope>
    <source>
        <strain evidence="4">DSM 11526</strain>
    </source>
</reference>
<evidence type="ECO:0000256" key="1">
    <source>
        <dbReference type="SAM" id="MobiDB-lite"/>
    </source>
</evidence>
<dbReference type="EMBL" id="FNRJ01000022">
    <property type="protein sequence ID" value="SEB14333.1"/>
    <property type="molecule type" value="Genomic_DNA"/>
</dbReference>
<protein>
    <submittedName>
        <fullName evidence="3">Carboxymethylenebutenolidase</fullName>
    </submittedName>
</protein>
<dbReference type="GO" id="GO:0016787">
    <property type="term" value="F:hydrolase activity"/>
    <property type="evidence" value="ECO:0007669"/>
    <property type="project" value="InterPro"/>
</dbReference>
<dbReference type="Proteomes" id="UP000242469">
    <property type="component" value="Unassembled WGS sequence"/>
</dbReference>
<dbReference type="InterPro" id="IPR051049">
    <property type="entry name" value="Dienelactone_hydrolase-like"/>
</dbReference>
<dbReference type="RefSeq" id="WP_091827917.1">
    <property type="nucleotide sequence ID" value="NZ_FNRJ01000022.1"/>
</dbReference>
<gene>
    <name evidence="3" type="ORF">SAMN02745729_12218</name>
</gene>
<dbReference type="PANTHER" id="PTHR46623">
    <property type="entry name" value="CARBOXYMETHYLENEBUTENOLIDASE-RELATED"/>
    <property type="match status" value="1"/>
</dbReference>
<keyword evidence="4" id="KW-1185">Reference proteome</keyword>
<dbReference type="InterPro" id="IPR029058">
    <property type="entry name" value="AB_hydrolase_fold"/>
</dbReference>
<evidence type="ECO:0000313" key="4">
    <source>
        <dbReference type="Proteomes" id="UP000242469"/>
    </source>
</evidence>
<dbReference type="STRING" id="1122198.SAMN02745729_12218"/>
<evidence type="ECO:0000259" key="2">
    <source>
        <dbReference type="Pfam" id="PF01738"/>
    </source>
</evidence>
<dbReference type="OrthoDB" id="9787933at2"/>
<dbReference type="PANTHER" id="PTHR46623:SF6">
    <property type="entry name" value="ALPHA_BETA-HYDROLASES SUPERFAMILY PROTEIN"/>
    <property type="match status" value="1"/>
</dbReference>